<sequence>MDILAVACASCLAVVFGAAALGKLRSRDAFSRFAQSVTTMDLLPAGWVRACAVLVAASEVAVLLLLLASPLAVPAGRVGFVLAAGLLLAFTAGAALMVVRGVRAVCRCFGASGSPMGRLHVLRNGVLTLIAAGGVLGSSGVAAVAPAYGAVAVAGGAVVGALVTRLEDLAALFRPSLPARPEPARD</sequence>
<gene>
    <name evidence="7" type="ORF">JK360_15325</name>
</gene>
<dbReference type="Proteomes" id="UP000629371">
    <property type="component" value="Unassembled WGS sequence"/>
</dbReference>
<dbReference type="EMBL" id="JAERRI010000007">
    <property type="protein sequence ID" value="MBL1090753.1"/>
    <property type="molecule type" value="Genomic_DNA"/>
</dbReference>
<dbReference type="Pfam" id="PF07291">
    <property type="entry name" value="MauE"/>
    <property type="match status" value="1"/>
</dbReference>
<protein>
    <recommendedName>
        <fullName evidence="6">Methylamine utilisation protein MauE domain-containing protein</fullName>
    </recommendedName>
</protein>
<evidence type="ECO:0000256" key="4">
    <source>
        <dbReference type="ARBA" id="ARBA00023136"/>
    </source>
</evidence>
<dbReference type="InterPro" id="IPR009908">
    <property type="entry name" value="Methylamine_util_MauE"/>
</dbReference>
<evidence type="ECO:0000256" key="5">
    <source>
        <dbReference type="SAM" id="Phobius"/>
    </source>
</evidence>
<comment type="caution">
    <text evidence="7">The sequence shown here is derived from an EMBL/GenBank/DDBJ whole genome shotgun (WGS) entry which is preliminary data.</text>
</comment>
<comment type="subcellular location">
    <subcellularLocation>
        <location evidence="1">Membrane</location>
        <topology evidence="1">Multi-pass membrane protein</topology>
    </subcellularLocation>
</comment>
<dbReference type="RefSeq" id="WP_201804468.1">
    <property type="nucleotide sequence ID" value="NZ_JAERRI010000007.1"/>
</dbReference>
<evidence type="ECO:0000259" key="6">
    <source>
        <dbReference type="Pfam" id="PF07291"/>
    </source>
</evidence>
<feature type="transmembrane region" description="Helical" evidence="5">
    <location>
        <begin position="80"/>
        <end position="99"/>
    </location>
</feature>
<feature type="transmembrane region" description="Helical" evidence="5">
    <location>
        <begin position="46"/>
        <end position="68"/>
    </location>
</feature>
<accession>A0ABS1MSM8</accession>
<organism evidence="7 8">
    <name type="scientific">Streptomyces siderophoricus</name>
    <dbReference type="NCBI Taxonomy" id="2802281"/>
    <lineage>
        <taxon>Bacteria</taxon>
        <taxon>Bacillati</taxon>
        <taxon>Actinomycetota</taxon>
        <taxon>Actinomycetes</taxon>
        <taxon>Kitasatosporales</taxon>
        <taxon>Streptomycetaceae</taxon>
        <taxon>Streptomyces</taxon>
    </lineage>
</organism>
<evidence type="ECO:0000313" key="8">
    <source>
        <dbReference type="Proteomes" id="UP000629371"/>
    </source>
</evidence>
<name>A0ABS1MSM8_9ACTN</name>
<reference evidence="7 8" key="1">
    <citation type="submission" date="2021-01" db="EMBL/GenBank/DDBJ databases">
        <title>WGS of actinomycetes isolated from Thailand.</title>
        <authorList>
            <person name="Thawai C."/>
        </authorList>
    </citation>
    <scope>NUCLEOTIDE SEQUENCE [LARGE SCALE GENOMIC DNA]</scope>
    <source>
        <strain evidence="7 8">CH9-7</strain>
    </source>
</reference>
<keyword evidence="3 5" id="KW-1133">Transmembrane helix</keyword>
<keyword evidence="8" id="KW-1185">Reference proteome</keyword>
<keyword evidence="4 5" id="KW-0472">Membrane</keyword>
<evidence type="ECO:0000313" key="7">
    <source>
        <dbReference type="EMBL" id="MBL1090753.1"/>
    </source>
</evidence>
<proteinExistence type="predicted"/>
<feature type="domain" description="Methylamine utilisation protein MauE" evidence="6">
    <location>
        <begin position="1"/>
        <end position="136"/>
    </location>
</feature>
<evidence type="ECO:0000256" key="3">
    <source>
        <dbReference type="ARBA" id="ARBA00022989"/>
    </source>
</evidence>
<evidence type="ECO:0000256" key="1">
    <source>
        <dbReference type="ARBA" id="ARBA00004141"/>
    </source>
</evidence>
<keyword evidence="2 5" id="KW-0812">Transmembrane</keyword>
<evidence type="ECO:0000256" key="2">
    <source>
        <dbReference type="ARBA" id="ARBA00022692"/>
    </source>
</evidence>